<sequence>MTGQPMLDFGGTLAPKILVVGENGSKLPRAPVHSANEAIPGEGRRIVTCKRCGQTRRRKRESLFCTDACKDAHRHDEQGKTEERKKQRAMRGSASLNAGYLRIAREAAHRIRLRDGTADADRVRLLLDSEGTELPGGGWWGSLFPSDPDYRWTVAGHVNSKRKGSRCSEIKVWG</sequence>
<protein>
    <submittedName>
        <fullName evidence="2">Uncharacterized protein</fullName>
    </submittedName>
</protein>
<name>A0A0F9JZ91_9ZZZZ</name>
<feature type="region of interest" description="Disordered" evidence="1">
    <location>
        <begin position="74"/>
        <end position="93"/>
    </location>
</feature>
<evidence type="ECO:0000313" key="2">
    <source>
        <dbReference type="EMBL" id="KKM75063.1"/>
    </source>
</evidence>
<feature type="compositionally biased region" description="Basic and acidic residues" evidence="1">
    <location>
        <begin position="74"/>
        <end position="85"/>
    </location>
</feature>
<proteinExistence type="predicted"/>
<comment type="caution">
    <text evidence="2">The sequence shown here is derived from an EMBL/GenBank/DDBJ whole genome shotgun (WGS) entry which is preliminary data.</text>
</comment>
<organism evidence="2">
    <name type="scientific">marine sediment metagenome</name>
    <dbReference type="NCBI Taxonomy" id="412755"/>
    <lineage>
        <taxon>unclassified sequences</taxon>
        <taxon>metagenomes</taxon>
        <taxon>ecological metagenomes</taxon>
    </lineage>
</organism>
<accession>A0A0F9JZ91</accession>
<dbReference type="AlphaFoldDB" id="A0A0F9JZ91"/>
<gene>
    <name evidence="2" type="ORF">LCGC14_1393990</name>
</gene>
<reference evidence="2" key="1">
    <citation type="journal article" date="2015" name="Nature">
        <title>Complex archaea that bridge the gap between prokaryotes and eukaryotes.</title>
        <authorList>
            <person name="Spang A."/>
            <person name="Saw J.H."/>
            <person name="Jorgensen S.L."/>
            <person name="Zaremba-Niedzwiedzka K."/>
            <person name="Martijn J."/>
            <person name="Lind A.E."/>
            <person name="van Eijk R."/>
            <person name="Schleper C."/>
            <person name="Guy L."/>
            <person name="Ettema T.J."/>
        </authorList>
    </citation>
    <scope>NUCLEOTIDE SEQUENCE</scope>
</reference>
<evidence type="ECO:0000256" key="1">
    <source>
        <dbReference type="SAM" id="MobiDB-lite"/>
    </source>
</evidence>
<dbReference type="EMBL" id="LAZR01009039">
    <property type="protein sequence ID" value="KKM75063.1"/>
    <property type="molecule type" value="Genomic_DNA"/>
</dbReference>